<dbReference type="InterPro" id="IPR038136">
    <property type="entry name" value="CofD-like_dom_sf"/>
</dbReference>
<dbReference type="RefSeq" id="WP_425554675.1">
    <property type="nucleotide sequence ID" value="NZ_BAAAKJ010000021.1"/>
</dbReference>
<evidence type="ECO:0000256" key="1">
    <source>
        <dbReference type="ARBA" id="ARBA00022490"/>
    </source>
</evidence>
<reference evidence="5" key="1">
    <citation type="journal article" date="2019" name="Int. J. Syst. Evol. Microbiol.">
        <title>The Global Catalogue of Microorganisms (GCM) 10K type strain sequencing project: providing services to taxonomists for standard genome sequencing and annotation.</title>
        <authorList>
            <consortium name="The Broad Institute Genomics Platform"/>
            <consortium name="The Broad Institute Genome Sequencing Center for Infectious Disease"/>
            <person name="Wu L."/>
            <person name="Ma J."/>
        </authorList>
    </citation>
    <scope>NUCLEOTIDE SEQUENCE [LARGE SCALE GENOMIC DNA]</scope>
    <source>
        <strain evidence="5">JCM 12393</strain>
    </source>
</reference>
<evidence type="ECO:0000256" key="2">
    <source>
        <dbReference type="HAMAP-Rule" id="MF_00973"/>
    </source>
</evidence>
<comment type="subcellular location">
    <subcellularLocation>
        <location evidence="2">Cytoplasm</location>
    </subcellularLocation>
</comment>
<protein>
    <recommendedName>
        <fullName evidence="2">Putative gluconeogenesis factor</fullName>
    </recommendedName>
</protein>
<feature type="region of interest" description="Disordered" evidence="3">
    <location>
        <begin position="1"/>
        <end position="55"/>
    </location>
</feature>
<dbReference type="Gene3D" id="3.40.50.10680">
    <property type="entry name" value="CofD-like domains"/>
    <property type="match status" value="1"/>
</dbReference>
<dbReference type="NCBIfam" id="TIGR01826">
    <property type="entry name" value="CofD_related"/>
    <property type="match status" value="1"/>
</dbReference>
<keyword evidence="1 2" id="KW-0963">Cytoplasm</keyword>
<comment type="function">
    <text evidence="2">Required for morphogenesis under gluconeogenic growth conditions.</text>
</comment>
<evidence type="ECO:0000313" key="5">
    <source>
        <dbReference type="Proteomes" id="UP001499863"/>
    </source>
</evidence>
<dbReference type="PANTHER" id="PTHR30135">
    <property type="entry name" value="UNCHARACTERIZED PROTEIN YVCK-RELATED"/>
    <property type="match status" value="1"/>
</dbReference>
<dbReference type="EMBL" id="BAAAKJ010000021">
    <property type="protein sequence ID" value="GAA1383921.1"/>
    <property type="molecule type" value="Genomic_DNA"/>
</dbReference>
<gene>
    <name evidence="4" type="primary">yvcK</name>
    <name evidence="4" type="ORF">GCM10009639_04820</name>
</gene>
<dbReference type="Pfam" id="PF01933">
    <property type="entry name" value="CofD"/>
    <property type="match status" value="1"/>
</dbReference>
<comment type="caution">
    <text evidence="4">The sequence shown here is derived from an EMBL/GenBank/DDBJ whole genome shotgun (WGS) entry which is preliminary data.</text>
</comment>
<evidence type="ECO:0000256" key="3">
    <source>
        <dbReference type="SAM" id="MobiDB-lite"/>
    </source>
</evidence>
<keyword evidence="5" id="KW-1185">Reference proteome</keyword>
<dbReference type="HAMAP" id="MF_00973">
    <property type="entry name" value="Gluconeogen_factor"/>
    <property type="match status" value="1"/>
</dbReference>
<evidence type="ECO:0000313" key="4">
    <source>
        <dbReference type="EMBL" id="GAA1383921.1"/>
    </source>
</evidence>
<dbReference type="InterPro" id="IPR010119">
    <property type="entry name" value="Gluconeogen_factor"/>
</dbReference>
<sequence length="382" mass="40242">MTGYVPGRQFQNRTADRSGAPARSTGTGRPRSGAARTGPSRPHPAPRTSQAARNNQAPRITALGGGQGLSASLSALRRLTSDLTAVVTVADDGGSSGRLREELGVLPPGDLRKALAALCGDDDWGRTWSEVIQQRFTGTGELGGHAVGNLLIVALWEKLGDPVAALDWVGRLLNVQGRVLPMSAVPLDIEAVVRGHDPAFPAELAAVRGQANVAVTSGTVQSVRLLPDEPPAVPEAVTAVREADWVVLGPGSWFTSVLPHLLVPELAKALVETRARRLLTLNLAPQPGETEGFTPQRHLDVIADHAPDLAVDAILVDERAVTGGAFGQADLAGLEKAAERMGAALVLGRVARTDGTPRHDPELLAAAYDRIFRTHGRIGPWR</sequence>
<accession>A0ABP4I862</accession>
<dbReference type="PANTHER" id="PTHR30135:SF3">
    <property type="entry name" value="GLUCONEOGENESIS FACTOR-RELATED"/>
    <property type="match status" value="1"/>
</dbReference>
<name>A0ABP4I862_9ACTN</name>
<dbReference type="InterPro" id="IPR002882">
    <property type="entry name" value="CofD"/>
</dbReference>
<dbReference type="CDD" id="cd07187">
    <property type="entry name" value="YvcK_like"/>
    <property type="match status" value="1"/>
</dbReference>
<comment type="similarity">
    <text evidence="2">Belongs to the gluconeogenesis factor family.</text>
</comment>
<dbReference type="Proteomes" id="UP001499863">
    <property type="component" value="Unassembled WGS sequence"/>
</dbReference>
<organism evidence="4 5">
    <name type="scientific">Kitasatospora putterlickiae</name>
    <dbReference type="NCBI Taxonomy" id="221725"/>
    <lineage>
        <taxon>Bacteria</taxon>
        <taxon>Bacillati</taxon>
        <taxon>Actinomycetota</taxon>
        <taxon>Actinomycetes</taxon>
        <taxon>Kitasatosporales</taxon>
        <taxon>Streptomycetaceae</taxon>
        <taxon>Kitasatospora</taxon>
    </lineage>
</organism>
<proteinExistence type="inferred from homology"/>
<dbReference type="SUPFAM" id="SSF142338">
    <property type="entry name" value="CofD-like"/>
    <property type="match status" value="1"/>
</dbReference>